<comment type="caution">
    <text evidence="2">The sequence shown here is derived from an EMBL/GenBank/DDBJ whole genome shotgun (WGS) entry which is preliminary data.</text>
</comment>
<feature type="compositionally biased region" description="Basic and acidic residues" evidence="1">
    <location>
        <begin position="1047"/>
        <end position="1063"/>
    </location>
</feature>
<feature type="compositionally biased region" description="Basic and acidic residues" evidence="1">
    <location>
        <begin position="1010"/>
        <end position="1029"/>
    </location>
</feature>
<reference evidence="2" key="1">
    <citation type="submission" date="2023-01" db="EMBL/GenBank/DDBJ databases">
        <authorList>
            <person name="Van Ghelder C."/>
            <person name="Rancurel C."/>
        </authorList>
    </citation>
    <scope>NUCLEOTIDE SEQUENCE</scope>
    <source>
        <strain evidence="2">CNCM I-4278</strain>
    </source>
</reference>
<sequence length="1154" mass="129983">MSIAEHHARCVQKFEQLSELVAGISALPTTSAASLTTEQTDVNEEIDRYILWAENVGAHHSGSRSTLSLDYRLREASFYRDRVLDLMNVLERYLDKSIAALLPPSQAYSEESESESGSNSYMFDEAFGSERPLDEDASSSWNISDTDSNLSTEKSRDQVISSISAENDTNRDDGIAIRGIRHTIDCFFQLPLRRPAPINRLREESEHELRYYEPFDILYVRDKFPNVAEQITARLGKLITRRRQLLLYRKKHQKNLQNTSTAVPEPALVLPDRALTTHIAIQKTAEVVEEGTVSEPTIRAESQRTKITALTKATTLANDFPVSHTEESRPATSIAASETTRKVRLHIPPRPLLKSQSSEPIVNAPSAEQPRRVDAFKCNYCQLLPTITSDAMWKRHVISDLQPYVCTFLECDLASQFFPDRDTWYAHEKQHHRLEYHCNISNHTPFDTEQAFSQHMKSTHAVLIQLHDLDAVRKMFLRPVQAAGGACNLCGAPTNNLKIHISRHLEQLALFAIPRSDYTGGEGDGRDDDSNMAREESDGSSPQSSSISTSSVTQQKQLPRLFELPQSVLLGIIGYLTLRERARLARVNSYLHTQVSILTAEVAAMHAMHTATHAMNEIIHSDHQNSQIKPEEVSQSVGLSSSEVSPINYDRLAARISDNSRNPGDHDAYFNTTASPDRGGQFQDQGQSYPQHLELSEEDFDSEKQALNILRREKRSKTKRLAAPLEETSSEDSASYKSPGRKSKSQATSNQSKKQYAELNSTDDAEDEDSDENNLKSLGWRSHVDHRDVEDEPPSGEVEEEMYPLSPHESSSSNAQAEEKSIPVAEIEMGITREVIGQWERFLMEKYFKVWRKKYEKTKRDREFVESLLMSDLREEKRRKSEHEVISTTRSPGLQKISHDRWRTDMNNALRPRSSILDPPASFIARSRVYPRIQGLKPTEKPFEQHLPSNPGKQPSDDTTPDPSGLNAKPSSISSSPRSVSGNVPPGPYAHHIRNQSFSNNPIQLLYPEGSHRTPIWEKPPRADPKEDFDPSSPILNSSQKSWVRVHPGDRGEGGSEDPRADLSELELPSDPEDERSPDLAYNDLWQSAIREAGVLSDDQQQQQQQQIGQETPDGEAATSSTSPPSPAPDIMKTRKRMGETLFADPEHLDKESF</sequence>
<dbReference type="AlphaFoldDB" id="A0A9W4U1W0"/>
<feature type="compositionally biased region" description="Polar residues" evidence="1">
    <location>
        <begin position="745"/>
        <end position="760"/>
    </location>
</feature>
<feature type="compositionally biased region" description="Polar residues" evidence="1">
    <location>
        <begin position="138"/>
        <end position="165"/>
    </location>
</feature>
<dbReference type="PANTHER" id="PTHR35391">
    <property type="entry name" value="C2H2-TYPE DOMAIN-CONTAINING PROTEIN-RELATED"/>
    <property type="match status" value="1"/>
</dbReference>
<evidence type="ECO:0000256" key="1">
    <source>
        <dbReference type="SAM" id="MobiDB-lite"/>
    </source>
</evidence>
<feature type="region of interest" description="Disordered" evidence="1">
    <location>
        <begin position="131"/>
        <end position="165"/>
    </location>
</feature>
<proteinExistence type="predicted"/>
<organism evidence="2 3">
    <name type="scientific">Periconia digitata</name>
    <dbReference type="NCBI Taxonomy" id="1303443"/>
    <lineage>
        <taxon>Eukaryota</taxon>
        <taxon>Fungi</taxon>
        <taxon>Dikarya</taxon>
        <taxon>Ascomycota</taxon>
        <taxon>Pezizomycotina</taxon>
        <taxon>Dothideomycetes</taxon>
        <taxon>Pleosporomycetidae</taxon>
        <taxon>Pleosporales</taxon>
        <taxon>Massarineae</taxon>
        <taxon>Periconiaceae</taxon>
        <taxon>Periconia</taxon>
    </lineage>
</organism>
<evidence type="ECO:0000313" key="2">
    <source>
        <dbReference type="EMBL" id="CAI6238564.1"/>
    </source>
</evidence>
<protein>
    <submittedName>
        <fullName evidence="2">Uncharacterized protein</fullName>
    </submittedName>
</protein>
<name>A0A9W4U1W0_9PLEO</name>
<feature type="region of interest" description="Disordered" evidence="1">
    <location>
        <begin position="710"/>
        <end position="819"/>
    </location>
</feature>
<feature type="region of interest" description="Disordered" evidence="1">
    <location>
        <begin position="519"/>
        <end position="552"/>
    </location>
</feature>
<feature type="region of interest" description="Disordered" evidence="1">
    <location>
        <begin position="939"/>
        <end position="1154"/>
    </location>
</feature>
<feature type="compositionally biased region" description="Acidic residues" evidence="1">
    <location>
        <begin position="790"/>
        <end position="802"/>
    </location>
</feature>
<evidence type="ECO:0000313" key="3">
    <source>
        <dbReference type="Proteomes" id="UP001152607"/>
    </source>
</evidence>
<feature type="compositionally biased region" description="Low complexity" evidence="1">
    <location>
        <begin position="970"/>
        <end position="984"/>
    </location>
</feature>
<feature type="compositionally biased region" description="Low complexity" evidence="1">
    <location>
        <begin position="633"/>
        <end position="642"/>
    </location>
</feature>
<feature type="region of interest" description="Disordered" evidence="1">
    <location>
        <begin position="655"/>
        <end position="689"/>
    </location>
</feature>
<feature type="compositionally biased region" description="Polar residues" evidence="1">
    <location>
        <begin position="947"/>
        <end position="962"/>
    </location>
</feature>
<feature type="compositionally biased region" description="Basic and acidic residues" evidence="1">
    <location>
        <begin position="1145"/>
        <end position="1154"/>
    </location>
</feature>
<dbReference type="Proteomes" id="UP001152607">
    <property type="component" value="Unassembled WGS sequence"/>
</dbReference>
<feature type="compositionally biased region" description="Acidic residues" evidence="1">
    <location>
        <begin position="761"/>
        <end position="772"/>
    </location>
</feature>
<accession>A0A9W4U1W0</accession>
<feature type="compositionally biased region" description="Low complexity" evidence="1">
    <location>
        <begin position="539"/>
        <end position="551"/>
    </location>
</feature>
<feature type="compositionally biased region" description="Basic and acidic residues" evidence="1">
    <location>
        <begin position="528"/>
        <end position="537"/>
    </location>
</feature>
<dbReference type="EMBL" id="CAOQHR010000001">
    <property type="protein sequence ID" value="CAI6238564.1"/>
    <property type="molecule type" value="Genomic_DNA"/>
</dbReference>
<dbReference type="PANTHER" id="PTHR35391:SF7">
    <property type="entry name" value="C2H2-TYPE DOMAIN-CONTAINING PROTEIN"/>
    <property type="match status" value="1"/>
</dbReference>
<feature type="compositionally biased region" description="Acidic residues" evidence="1">
    <location>
        <begin position="1064"/>
        <end position="1076"/>
    </location>
</feature>
<keyword evidence="3" id="KW-1185">Reference proteome</keyword>
<feature type="region of interest" description="Disordered" evidence="1">
    <location>
        <begin position="622"/>
        <end position="642"/>
    </location>
</feature>
<gene>
    <name evidence="2" type="ORF">PDIGIT_LOCUS493</name>
</gene>
<dbReference type="OrthoDB" id="20872at2759"/>